<keyword evidence="2" id="KW-1185">Reference proteome</keyword>
<evidence type="ECO:0000313" key="2">
    <source>
        <dbReference type="Proteomes" id="UP001143910"/>
    </source>
</evidence>
<proteinExistence type="predicted"/>
<dbReference type="EMBL" id="JANJQO010000768">
    <property type="protein sequence ID" value="KAJ2974950.1"/>
    <property type="molecule type" value="Genomic_DNA"/>
</dbReference>
<reference evidence="1" key="1">
    <citation type="submission" date="2022-08" db="EMBL/GenBank/DDBJ databases">
        <title>Genome Sequence of Lecanicillium fungicola.</title>
        <authorList>
            <person name="Buettner E."/>
        </authorList>
    </citation>
    <scope>NUCLEOTIDE SEQUENCE</scope>
    <source>
        <strain evidence="1">Babe33</strain>
    </source>
</reference>
<evidence type="ECO:0000313" key="1">
    <source>
        <dbReference type="EMBL" id="KAJ2974950.1"/>
    </source>
</evidence>
<name>A0ACC1N785_9HYPO</name>
<sequence length="106" mass="11785">MEKNSSQAAPDGPAYIKDVAELNQPIAFILDVQSRLAQANGDYRRFLDALAKYQEEISSTISNTDKEVKLNTLRSEIKSVLKDHADLYSEFESFFPATSARGLATI</sequence>
<protein>
    <submittedName>
        <fullName evidence="1">Uncharacterized protein</fullName>
    </submittedName>
</protein>
<gene>
    <name evidence="1" type="ORF">NQ176_g5790</name>
</gene>
<comment type="caution">
    <text evidence="1">The sequence shown here is derived from an EMBL/GenBank/DDBJ whole genome shotgun (WGS) entry which is preliminary data.</text>
</comment>
<organism evidence="1 2">
    <name type="scientific">Zarea fungicola</name>
    <dbReference type="NCBI Taxonomy" id="93591"/>
    <lineage>
        <taxon>Eukaryota</taxon>
        <taxon>Fungi</taxon>
        <taxon>Dikarya</taxon>
        <taxon>Ascomycota</taxon>
        <taxon>Pezizomycotina</taxon>
        <taxon>Sordariomycetes</taxon>
        <taxon>Hypocreomycetidae</taxon>
        <taxon>Hypocreales</taxon>
        <taxon>Cordycipitaceae</taxon>
        <taxon>Zarea</taxon>
    </lineage>
</organism>
<accession>A0ACC1N785</accession>
<dbReference type="Proteomes" id="UP001143910">
    <property type="component" value="Unassembled WGS sequence"/>
</dbReference>